<dbReference type="Proteomes" id="UP000249082">
    <property type="component" value="Unassembled WGS sequence"/>
</dbReference>
<name>A0A2W5QS09_9SPHN</name>
<organism evidence="2 3">
    <name type="scientific">Novosphingobium pentaromativorans</name>
    <dbReference type="NCBI Taxonomy" id="205844"/>
    <lineage>
        <taxon>Bacteria</taxon>
        <taxon>Pseudomonadati</taxon>
        <taxon>Pseudomonadota</taxon>
        <taxon>Alphaproteobacteria</taxon>
        <taxon>Sphingomonadales</taxon>
        <taxon>Sphingomonadaceae</taxon>
        <taxon>Novosphingobium</taxon>
    </lineage>
</organism>
<evidence type="ECO:0000313" key="3">
    <source>
        <dbReference type="Proteomes" id="UP000249082"/>
    </source>
</evidence>
<dbReference type="AlphaFoldDB" id="A0A2W5QS09"/>
<sequence length="180" mass="19398">MNNIVKLVQATGKALLLPADAITIVRTLKDGEREKFPHGKSGVWLNIGGLTQHAIVRETFGFILTKAGGASSERVQLAGTGGTKISMPRGVFQHAMEAEETSKDGKEDATIVTTSLHGPNGSVAFYVKDSAEELLDMLSTDASDDDGRYAEEGDGSEFGVSLEPRSTPVRRRRRKRPSAR</sequence>
<feature type="compositionally biased region" description="Basic residues" evidence="1">
    <location>
        <begin position="168"/>
        <end position="180"/>
    </location>
</feature>
<feature type="region of interest" description="Disordered" evidence="1">
    <location>
        <begin position="141"/>
        <end position="180"/>
    </location>
</feature>
<accession>A0A2W5QS09</accession>
<gene>
    <name evidence="2" type="ORF">DI555_14165</name>
</gene>
<evidence type="ECO:0000313" key="2">
    <source>
        <dbReference type="EMBL" id="PZQ54200.1"/>
    </source>
</evidence>
<protein>
    <submittedName>
        <fullName evidence="2">Uncharacterized protein</fullName>
    </submittedName>
</protein>
<comment type="caution">
    <text evidence="2">The sequence shown here is derived from an EMBL/GenBank/DDBJ whole genome shotgun (WGS) entry which is preliminary data.</text>
</comment>
<evidence type="ECO:0000256" key="1">
    <source>
        <dbReference type="SAM" id="MobiDB-lite"/>
    </source>
</evidence>
<reference evidence="2 3" key="1">
    <citation type="submission" date="2017-08" db="EMBL/GenBank/DDBJ databases">
        <title>Infants hospitalized years apart are colonized by the same room-sourced microbial strains.</title>
        <authorList>
            <person name="Brooks B."/>
            <person name="Olm M.R."/>
            <person name="Firek B.A."/>
            <person name="Baker R."/>
            <person name="Thomas B.C."/>
            <person name="Morowitz M.J."/>
            <person name="Banfield J.F."/>
        </authorList>
    </citation>
    <scope>NUCLEOTIDE SEQUENCE [LARGE SCALE GENOMIC DNA]</scope>
    <source>
        <strain evidence="2">S2_005_002_R2_33</strain>
    </source>
</reference>
<dbReference type="EMBL" id="QFPX01000010">
    <property type="protein sequence ID" value="PZQ54200.1"/>
    <property type="molecule type" value="Genomic_DNA"/>
</dbReference>
<proteinExistence type="predicted"/>